<dbReference type="EMBL" id="FLUL01000001">
    <property type="protein sequence ID" value="SBW06794.1"/>
    <property type="molecule type" value="Genomic_DNA"/>
</dbReference>
<evidence type="ECO:0000256" key="1">
    <source>
        <dbReference type="SAM" id="MobiDB-lite"/>
    </source>
</evidence>
<proteinExistence type="predicted"/>
<accession>A0A212K4Z7</accession>
<dbReference type="AlphaFoldDB" id="A0A212K4Z7"/>
<sequence length="76" mass="8786">MFKFLGFLLLIGLFGFLILGIFLGRVIRFFGPSSDRAKSNRRQTNNNSRSAAEDTTQKKFSKNEGEYVNYEEIKEE</sequence>
<reference evidence="2" key="1">
    <citation type="submission" date="2016-04" db="EMBL/GenBank/DDBJ databases">
        <authorList>
            <person name="Evans L.H."/>
            <person name="Alamgir A."/>
            <person name="Owens N."/>
            <person name="Weber N.D."/>
            <person name="Virtaneva K."/>
            <person name="Barbian K."/>
            <person name="Babar A."/>
            <person name="Rosenke K."/>
        </authorList>
    </citation>
    <scope>NUCLEOTIDE SEQUENCE</scope>
    <source>
        <strain evidence="2">86-2</strain>
    </source>
</reference>
<protein>
    <recommendedName>
        <fullName evidence="3">DUF4834 family protein</fullName>
    </recommendedName>
</protein>
<feature type="region of interest" description="Disordered" evidence="1">
    <location>
        <begin position="35"/>
        <end position="62"/>
    </location>
</feature>
<feature type="compositionally biased region" description="Basic and acidic residues" evidence="1">
    <location>
        <begin position="51"/>
        <end position="62"/>
    </location>
</feature>
<organism evidence="2">
    <name type="scientific">uncultured Dysgonomonas sp</name>
    <dbReference type="NCBI Taxonomy" id="206096"/>
    <lineage>
        <taxon>Bacteria</taxon>
        <taxon>Pseudomonadati</taxon>
        <taxon>Bacteroidota</taxon>
        <taxon>Bacteroidia</taxon>
        <taxon>Bacteroidales</taxon>
        <taxon>Dysgonomonadaceae</taxon>
        <taxon>Dysgonomonas</taxon>
        <taxon>environmental samples</taxon>
    </lineage>
</organism>
<name>A0A212K4Z7_9BACT</name>
<evidence type="ECO:0008006" key="3">
    <source>
        <dbReference type="Google" id="ProtNLM"/>
    </source>
</evidence>
<evidence type="ECO:0000313" key="2">
    <source>
        <dbReference type="EMBL" id="SBW06794.1"/>
    </source>
</evidence>
<gene>
    <name evidence="2" type="ORF">KL86DYS2_13039</name>
</gene>
<dbReference type="RefSeq" id="WP_135104560.1">
    <property type="nucleotide sequence ID" value="NZ_CABTJG010000005.1"/>
</dbReference>